<evidence type="ECO:0000313" key="3">
    <source>
        <dbReference type="Proteomes" id="UP001061958"/>
    </source>
</evidence>
<dbReference type="AlphaFoldDB" id="A0A9C7PTN0"/>
<sequence>MGDLRASFRNTLFSQLSLVQTPVDFQTGLYLIDPRISQLDDIQVDQKQLIRRIVSSLRTFQKQNRTASQSFRNLCKKIAEFISSKEQSTQQWKYFLLFLIDEARSESCLYELFPPDQFEELHAHLITLKRPNYYEIGYLHQREMAPLRQEAPSEHEMERLMAKQMFESSTHVQRTQYLFHLLMTYPNDFLQLMKSRLLSESLQYLERSVIGSDRQSQEEQQLEISLLNVQLQRLPVPSRLSRIKRKIQRICKSYFFKFLVSFLCVIVFYMVFLTLKDTKRAIVLISEDETFLSTENLLPNEPKESESLSSVANLINEVSTENYNAGEGSLVDNYFATVEEYFQPTETLNNGSKTTRNNCRIVWKYLHQLKVLIPLSVSLLALSWYIFRAIEHKKECAHHTTLGKHRWFLRSSCPYCQSERAFRRSR</sequence>
<accession>A0A9C7PTN0</accession>
<dbReference type="OrthoDB" id="10363609at2759"/>
<gene>
    <name evidence="2" type="ORF">GpartN1_g2020.t1</name>
</gene>
<feature type="transmembrane region" description="Helical" evidence="1">
    <location>
        <begin position="369"/>
        <end position="387"/>
    </location>
</feature>
<evidence type="ECO:0000256" key="1">
    <source>
        <dbReference type="SAM" id="Phobius"/>
    </source>
</evidence>
<keyword evidence="3" id="KW-1185">Reference proteome</keyword>
<proteinExistence type="predicted"/>
<reference evidence="2" key="2">
    <citation type="submission" date="2022-01" db="EMBL/GenBank/DDBJ databases">
        <authorList>
            <person name="Hirooka S."/>
            <person name="Miyagishima S.Y."/>
        </authorList>
    </citation>
    <scope>NUCLEOTIDE SEQUENCE</scope>
    <source>
        <strain evidence="2">NBRC 102759</strain>
    </source>
</reference>
<keyword evidence="1" id="KW-0812">Transmembrane</keyword>
<keyword evidence="1" id="KW-0472">Membrane</keyword>
<dbReference type="Proteomes" id="UP001061958">
    <property type="component" value="Unassembled WGS sequence"/>
</dbReference>
<organism evidence="2 3">
    <name type="scientific">Galdieria partita</name>
    <dbReference type="NCBI Taxonomy" id="83374"/>
    <lineage>
        <taxon>Eukaryota</taxon>
        <taxon>Rhodophyta</taxon>
        <taxon>Bangiophyceae</taxon>
        <taxon>Galdieriales</taxon>
        <taxon>Galdieriaceae</taxon>
        <taxon>Galdieria</taxon>
    </lineage>
</organism>
<feature type="transmembrane region" description="Helical" evidence="1">
    <location>
        <begin position="254"/>
        <end position="275"/>
    </location>
</feature>
<protein>
    <submittedName>
        <fullName evidence="2">Uncharacterized protein</fullName>
    </submittedName>
</protein>
<comment type="caution">
    <text evidence="2">The sequence shown here is derived from an EMBL/GenBank/DDBJ whole genome shotgun (WGS) entry which is preliminary data.</text>
</comment>
<evidence type="ECO:0000313" key="2">
    <source>
        <dbReference type="EMBL" id="GJQ10229.1"/>
    </source>
</evidence>
<dbReference type="EMBL" id="BQMJ01000014">
    <property type="protein sequence ID" value="GJQ10229.1"/>
    <property type="molecule type" value="Genomic_DNA"/>
</dbReference>
<keyword evidence="1" id="KW-1133">Transmembrane helix</keyword>
<reference evidence="2" key="1">
    <citation type="journal article" date="2022" name="Proc. Natl. Acad. Sci. U.S.A.">
        <title>Life cycle and functional genomics of the unicellular red alga Galdieria for elucidating algal and plant evolution and industrial use.</title>
        <authorList>
            <person name="Hirooka S."/>
            <person name="Itabashi T."/>
            <person name="Ichinose T.M."/>
            <person name="Onuma R."/>
            <person name="Fujiwara T."/>
            <person name="Yamashita S."/>
            <person name="Jong L.W."/>
            <person name="Tomita R."/>
            <person name="Iwane A.H."/>
            <person name="Miyagishima S.Y."/>
        </authorList>
    </citation>
    <scope>NUCLEOTIDE SEQUENCE</scope>
    <source>
        <strain evidence="2">NBRC 102759</strain>
    </source>
</reference>
<name>A0A9C7PTN0_9RHOD</name>